<reference evidence="3" key="1">
    <citation type="journal article" date="2014" name="Int. J. Syst. Evol. Microbiol.">
        <title>Complete genome sequence of Corynebacterium casei LMG S-19264T (=DSM 44701T), isolated from a smear-ripened cheese.</title>
        <authorList>
            <consortium name="US DOE Joint Genome Institute (JGI-PGF)"/>
            <person name="Walter F."/>
            <person name="Albersmeier A."/>
            <person name="Kalinowski J."/>
            <person name="Ruckert C."/>
        </authorList>
    </citation>
    <scope>NUCLEOTIDE SEQUENCE</scope>
    <source>
        <strain evidence="3">CGMCC 1.15448</strain>
    </source>
</reference>
<keyword evidence="1" id="KW-0812">Transmembrane</keyword>
<dbReference type="InterPro" id="IPR050266">
    <property type="entry name" value="AB_hydrolase_sf"/>
</dbReference>
<proteinExistence type="predicted"/>
<dbReference type="AlphaFoldDB" id="A0A8J2UG84"/>
<dbReference type="Pfam" id="PF00561">
    <property type="entry name" value="Abhydrolase_1"/>
    <property type="match status" value="1"/>
</dbReference>
<reference evidence="3" key="2">
    <citation type="submission" date="2020-09" db="EMBL/GenBank/DDBJ databases">
        <authorList>
            <person name="Sun Q."/>
            <person name="Zhou Y."/>
        </authorList>
    </citation>
    <scope>NUCLEOTIDE SEQUENCE</scope>
    <source>
        <strain evidence="3">CGMCC 1.15448</strain>
    </source>
</reference>
<dbReference type="PANTHER" id="PTHR43798">
    <property type="entry name" value="MONOACYLGLYCEROL LIPASE"/>
    <property type="match status" value="1"/>
</dbReference>
<accession>A0A8J2UG84</accession>
<dbReference type="RefSeq" id="WP_188935156.1">
    <property type="nucleotide sequence ID" value="NZ_BMJC01000004.1"/>
</dbReference>
<keyword evidence="1" id="KW-0472">Membrane</keyword>
<dbReference type="Proteomes" id="UP000607559">
    <property type="component" value="Unassembled WGS sequence"/>
</dbReference>
<comment type="caution">
    <text evidence="3">The sequence shown here is derived from an EMBL/GenBank/DDBJ whole genome shotgun (WGS) entry which is preliminary data.</text>
</comment>
<organism evidence="3 4">
    <name type="scientific">Puia dinghuensis</name>
    <dbReference type="NCBI Taxonomy" id="1792502"/>
    <lineage>
        <taxon>Bacteria</taxon>
        <taxon>Pseudomonadati</taxon>
        <taxon>Bacteroidota</taxon>
        <taxon>Chitinophagia</taxon>
        <taxon>Chitinophagales</taxon>
        <taxon>Chitinophagaceae</taxon>
        <taxon>Puia</taxon>
    </lineage>
</organism>
<dbReference type="GO" id="GO:0016020">
    <property type="term" value="C:membrane"/>
    <property type="evidence" value="ECO:0007669"/>
    <property type="project" value="TreeGrafter"/>
</dbReference>
<evidence type="ECO:0000313" key="3">
    <source>
        <dbReference type="EMBL" id="GGB12991.1"/>
    </source>
</evidence>
<dbReference type="PRINTS" id="PR00111">
    <property type="entry name" value="ABHYDROLASE"/>
</dbReference>
<keyword evidence="1" id="KW-1133">Transmembrane helix</keyword>
<evidence type="ECO:0000313" key="4">
    <source>
        <dbReference type="Proteomes" id="UP000607559"/>
    </source>
</evidence>
<name>A0A8J2UG84_9BACT</name>
<evidence type="ECO:0000256" key="1">
    <source>
        <dbReference type="SAM" id="Phobius"/>
    </source>
</evidence>
<sequence>MIARIGRILLRTVVGLLIFLIILLLVFDRLVQFRMDDKELVSWFHGFHVNPHLGYYEAKGRKVRYITVGNNPDASILFIHGAPSSLSYWKNYLADSSLLSRATMYAVDRPGYGYSGLAEALPDISAQAGIIRPMLDSLQQAHHPIIVVGVSYGGPIACRLAMDYPELVDGLVLVAPPLGPGQEKIFWFTYPVENPLIHWVVPRMLQTANQEKIHHKEELTKMLPLWQRIHVPVIYVQGEKDGLVDTTNASFAREHLVNAPSLDIRMIPGRGHLIAFAEKEKIEKAIIDLLDTTEKRRSAAPAVIGQH</sequence>
<feature type="domain" description="AB hydrolase-1" evidence="2">
    <location>
        <begin position="76"/>
        <end position="188"/>
    </location>
</feature>
<dbReference type="EMBL" id="BMJC01000004">
    <property type="protein sequence ID" value="GGB12991.1"/>
    <property type="molecule type" value="Genomic_DNA"/>
</dbReference>
<dbReference type="Gene3D" id="3.40.50.1820">
    <property type="entry name" value="alpha/beta hydrolase"/>
    <property type="match status" value="1"/>
</dbReference>
<gene>
    <name evidence="3" type="ORF">GCM10011511_40800</name>
</gene>
<dbReference type="InterPro" id="IPR029058">
    <property type="entry name" value="AB_hydrolase_fold"/>
</dbReference>
<protein>
    <recommendedName>
        <fullName evidence="2">AB hydrolase-1 domain-containing protein</fullName>
    </recommendedName>
</protein>
<dbReference type="SUPFAM" id="SSF53474">
    <property type="entry name" value="alpha/beta-Hydrolases"/>
    <property type="match status" value="1"/>
</dbReference>
<keyword evidence="4" id="KW-1185">Reference proteome</keyword>
<dbReference type="PANTHER" id="PTHR43798:SF33">
    <property type="entry name" value="HYDROLASE, PUTATIVE (AFU_ORTHOLOGUE AFUA_2G14860)-RELATED"/>
    <property type="match status" value="1"/>
</dbReference>
<feature type="transmembrane region" description="Helical" evidence="1">
    <location>
        <begin position="9"/>
        <end position="27"/>
    </location>
</feature>
<evidence type="ECO:0000259" key="2">
    <source>
        <dbReference type="Pfam" id="PF00561"/>
    </source>
</evidence>
<dbReference type="InterPro" id="IPR000073">
    <property type="entry name" value="AB_hydrolase_1"/>
</dbReference>